<dbReference type="AlphaFoldDB" id="A0A3B3QUG4"/>
<keyword evidence="1 3" id="KW-0853">WD repeat</keyword>
<evidence type="ECO:0000256" key="2">
    <source>
        <dbReference type="ARBA" id="ARBA00022737"/>
    </source>
</evidence>
<feature type="region of interest" description="Disordered" evidence="4">
    <location>
        <begin position="854"/>
        <end position="901"/>
    </location>
</feature>
<evidence type="ECO:0000313" key="6">
    <source>
        <dbReference type="Proteomes" id="UP000261540"/>
    </source>
</evidence>
<organism evidence="5 6">
    <name type="scientific">Paramormyrops kingsleyae</name>
    <dbReference type="NCBI Taxonomy" id="1676925"/>
    <lineage>
        <taxon>Eukaryota</taxon>
        <taxon>Metazoa</taxon>
        <taxon>Chordata</taxon>
        <taxon>Craniata</taxon>
        <taxon>Vertebrata</taxon>
        <taxon>Euteleostomi</taxon>
        <taxon>Actinopterygii</taxon>
        <taxon>Neopterygii</taxon>
        <taxon>Teleostei</taxon>
        <taxon>Osteoglossocephala</taxon>
        <taxon>Osteoglossomorpha</taxon>
        <taxon>Osteoglossiformes</taxon>
        <taxon>Mormyridae</taxon>
        <taxon>Paramormyrops</taxon>
    </lineage>
</organism>
<feature type="repeat" description="WD" evidence="3">
    <location>
        <begin position="372"/>
        <end position="405"/>
    </location>
</feature>
<dbReference type="InterPro" id="IPR019775">
    <property type="entry name" value="WD40_repeat_CS"/>
</dbReference>
<dbReference type="STRING" id="1676925.ENSPKIP00000009051"/>
<evidence type="ECO:0000256" key="4">
    <source>
        <dbReference type="SAM" id="MobiDB-lite"/>
    </source>
</evidence>
<feature type="region of interest" description="Disordered" evidence="4">
    <location>
        <begin position="990"/>
        <end position="1036"/>
    </location>
</feature>
<feature type="repeat" description="WD" evidence="3">
    <location>
        <begin position="593"/>
        <end position="633"/>
    </location>
</feature>
<dbReference type="SMART" id="SM00320">
    <property type="entry name" value="WD40"/>
    <property type="match status" value="10"/>
</dbReference>
<reference evidence="5" key="1">
    <citation type="submission" date="2025-08" db="UniProtKB">
        <authorList>
            <consortium name="Ensembl"/>
        </authorList>
    </citation>
    <scope>IDENTIFICATION</scope>
</reference>
<dbReference type="Proteomes" id="UP000261540">
    <property type="component" value="Unplaced"/>
</dbReference>
<dbReference type="InterPro" id="IPR036322">
    <property type="entry name" value="WD40_repeat_dom_sf"/>
</dbReference>
<dbReference type="PANTHER" id="PTHR44324">
    <property type="entry name" value="WD40 REPEAT DOMAIN 95"/>
    <property type="match status" value="1"/>
</dbReference>
<feature type="compositionally biased region" description="Basic residues" evidence="4">
    <location>
        <begin position="1003"/>
        <end position="1012"/>
    </location>
</feature>
<dbReference type="PROSITE" id="PS50294">
    <property type="entry name" value="WD_REPEATS_REGION"/>
    <property type="match status" value="2"/>
</dbReference>
<evidence type="ECO:0000256" key="1">
    <source>
        <dbReference type="ARBA" id="ARBA00022574"/>
    </source>
</evidence>
<dbReference type="PROSITE" id="PS00678">
    <property type="entry name" value="WD_REPEATS_1"/>
    <property type="match status" value="2"/>
</dbReference>
<proteinExistence type="predicted"/>
<protein>
    <submittedName>
        <fullName evidence="5">WD repeat domain 49</fullName>
    </submittedName>
</protein>
<keyword evidence="2" id="KW-0677">Repeat</keyword>
<dbReference type="OrthoDB" id="10251381at2759"/>
<feature type="repeat" description="WD" evidence="3">
    <location>
        <begin position="751"/>
        <end position="766"/>
    </location>
</feature>
<accession>A0A3B3QUG4</accession>
<dbReference type="InterPro" id="IPR001680">
    <property type="entry name" value="WD40_rpt"/>
</dbReference>
<dbReference type="InterPro" id="IPR051242">
    <property type="entry name" value="WD-EF-hand_domain"/>
</dbReference>
<keyword evidence="6" id="KW-1185">Reference proteome</keyword>
<feature type="repeat" description="WD" evidence="3">
    <location>
        <begin position="509"/>
        <end position="536"/>
    </location>
</feature>
<dbReference type="InterPro" id="IPR015943">
    <property type="entry name" value="WD40/YVTN_repeat-like_dom_sf"/>
</dbReference>
<dbReference type="Pfam" id="PF00400">
    <property type="entry name" value="WD40"/>
    <property type="match status" value="5"/>
</dbReference>
<dbReference type="GeneTree" id="ENSGT00940000160751"/>
<evidence type="ECO:0000313" key="5">
    <source>
        <dbReference type="Ensembl" id="ENSPKIP00000009051.1"/>
    </source>
</evidence>
<dbReference type="Gene3D" id="2.130.10.10">
    <property type="entry name" value="YVTN repeat-like/Quinoprotein amine dehydrogenase"/>
    <property type="match status" value="3"/>
</dbReference>
<name>A0A3B3QUG4_9TELE</name>
<evidence type="ECO:0000256" key="3">
    <source>
        <dbReference type="PROSITE-ProRule" id="PRU00221"/>
    </source>
</evidence>
<dbReference type="PRINTS" id="PR00320">
    <property type="entry name" value="GPROTEINBRPT"/>
</dbReference>
<dbReference type="InterPro" id="IPR020472">
    <property type="entry name" value="WD40_PAC1"/>
</dbReference>
<dbReference type="Ensembl" id="ENSPKIT00000033146.1">
    <property type="protein sequence ID" value="ENSPKIP00000009051.1"/>
    <property type="gene ID" value="ENSPKIG00000024303.1"/>
</dbReference>
<dbReference type="PROSITE" id="PS50082">
    <property type="entry name" value="WD_REPEATS_2"/>
    <property type="match status" value="4"/>
</dbReference>
<sequence>METMETRKAGEMLESRLSLEDLVKMQSLFSADDSAETSTLMRVDFVEQAASAIGRGSPEEFGRMFDGADVSRQGRVGWPQMASFLLLTLSEKDEHTRAASAPCWRPLRALPLVHRGPVQHVAHLATSDRYLSVSQEGTLAVWGDELTPLKTHHVSTDSVKRGDLWVSGMAVLQNVQKVAVSFTSKEIGIFDLLSKQEFSCQYKLQGLKHPPICLDYWSNPHNPDQAVLSFGDMGGQVNAICFTAAHISLFERPSTGAGHKSDVIKWAELVQGHHRCCYTLQHHAHGNDWVRRVKFLGNLEVFVSCSLGRESSVVVAWREKEATPLRVTAAHVGGGVSDLDFHAGLSLLATAGVDGKVCLWNPHMMSKPVGVLQGHTNSVMTVHFLPDRKLLLSFSKDKVLRVWDVHHQLCVQRLTGIFPKTQEFRTLLFYHKERGRLFLTFNNLLTLLEAKKDESRVWTSHEHAVTCVVYNSYLKQVISSDAGSTVIFWLVDTGHKVKKFTQCHGNAEISTMALDGTQTRLFTGGTDGMVKVWDLNGHCHHKLEVTGGRAVGISLILVLKRSVLVLGWDRMFTVFRQSMFSKFHVQPSEWKGGVQHQDDVISAAFSPPQTLVTGSCDGAIVVWNSSTEHALRKLGPDIPSQPQSRSDEELLKQHMPSVPTCDTSVVYEVPLLSTAPGGWEDLEGSHAVTRLCFLEGRRSAATAGGADLVSCGGAAVVRFWNATRGLLVARFVAHASSSSIIMTVDRSGGHLITGDMDGEVKVWDIQDYGLQPGRGTLTHPPKLRSCFRPHTGCVTQLETCCRHGRLLLLSASADRRLVLSQLAGTIVAAFGQEEHWNILEIPDQLPDRWNEALSGGEKLQSTPPDPEAPLRGSPQNLEMDSEVRESGHPMTEMAPGQLTTGMSSILGSSYKERRRPLESASQSYEETPKCGGTFSSLHLYKLAPVEAFRKPDIVTNPQQSFGTRWEHSFLSPGPPPATVDMAKDRHDDNEILDLDAGMGTSPRTRRNVRRGLHKSEICDTNTPVSRGKPEPSSLQC</sequence>
<reference evidence="5" key="2">
    <citation type="submission" date="2025-09" db="UniProtKB">
        <authorList>
            <consortium name="Ensembl"/>
        </authorList>
    </citation>
    <scope>IDENTIFICATION</scope>
</reference>
<dbReference type="PANTHER" id="PTHR44324:SF1">
    <property type="entry name" value="WD REPEAT-CONTAINING PROTEIN 49"/>
    <property type="match status" value="1"/>
</dbReference>
<dbReference type="SUPFAM" id="SSF50978">
    <property type="entry name" value="WD40 repeat-like"/>
    <property type="match status" value="2"/>
</dbReference>